<dbReference type="Gene3D" id="1.25.40.10">
    <property type="entry name" value="Tetratricopeptide repeat domain"/>
    <property type="match status" value="1"/>
</dbReference>
<comment type="caution">
    <text evidence="4">The sequence shown here is derived from an EMBL/GenBank/DDBJ whole genome shotgun (WGS) entry which is preliminary data.</text>
</comment>
<dbReference type="AlphaFoldDB" id="A0A9W8DYA3"/>
<dbReference type="PROSITE" id="PS50005">
    <property type="entry name" value="TPR"/>
    <property type="match status" value="2"/>
</dbReference>
<reference evidence="4" key="1">
    <citation type="submission" date="2022-07" db="EMBL/GenBank/DDBJ databases">
        <title>Phylogenomic reconstructions and comparative analyses of Kickxellomycotina fungi.</title>
        <authorList>
            <person name="Reynolds N.K."/>
            <person name="Stajich J.E."/>
            <person name="Barry K."/>
            <person name="Grigoriev I.V."/>
            <person name="Crous P."/>
            <person name="Smith M.E."/>
        </authorList>
    </citation>
    <scope>NUCLEOTIDE SEQUENCE</scope>
    <source>
        <strain evidence="4">RSA 861</strain>
    </source>
</reference>
<dbReference type="Proteomes" id="UP001150569">
    <property type="component" value="Unassembled WGS sequence"/>
</dbReference>
<protein>
    <submittedName>
        <fullName evidence="4">Uncharacterized protein</fullName>
    </submittedName>
</protein>
<evidence type="ECO:0000256" key="2">
    <source>
        <dbReference type="ARBA" id="ARBA00022803"/>
    </source>
</evidence>
<dbReference type="Pfam" id="PF14559">
    <property type="entry name" value="TPR_19"/>
    <property type="match status" value="1"/>
</dbReference>
<feature type="repeat" description="TPR" evidence="3">
    <location>
        <begin position="111"/>
        <end position="144"/>
    </location>
</feature>
<proteinExistence type="predicted"/>
<name>A0A9W8DYA3_9FUNG</name>
<evidence type="ECO:0000313" key="4">
    <source>
        <dbReference type="EMBL" id="KAJ1929097.1"/>
    </source>
</evidence>
<sequence length="231" mass="25122">MSHFSKLRFPALRRSAGPMRTATVTALRPKLAMTPLSSLSIRALAPSNPAAFLGSANHHLGPRMYSSEATHDSLQAQAQKLVDAGAAALQSGDLDAALAKFEQSVAIYPSTTGHFNAGVCHYQKGQFPAAVEAWRHALRIEPNDADAHLNLASAYYMHLKDTDRALEHLARASELKPQDGEIFYNYGCILEAAGNIEEAIDRYRRAVELGVERAQVNLRNATARLMQGQAS</sequence>
<dbReference type="OrthoDB" id="1926212at2759"/>
<dbReference type="SMART" id="SM00028">
    <property type="entry name" value="TPR"/>
    <property type="match status" value="4"/>
</dbReference>
<evidence type="ECO:0000313" key="5">
    <source>
        <dbReference type="Proteomes" id="UP001150569"/>
    </source>
</evidence>
<dbReference type="InterPro" id="IPR050498">
    <property type="entry name" value="Ycf3"/>
</dbReference>
<dbReference type="SUPFAM" id="SSF48452">
    <property type="entry name" value="TPR-like"/>
    <property type="match status" value="1"/>
</dbReference>
<evidence type="ECO:0000256" key="1">
    <source>
        <dbReference type="ARBA" id="ARBA00022737"/>
    </source>
</evidence>
<dbReference type="InterPro" id="IPR019734">
    <property type="entry name" value="TPR_rpt"/>
</dbReference>
<dbReference type="PANTHER" id="PTHR44858">
    <property type="entry name" value="TETRATRICOPEPTIDE REPEAT PROTEIN 6"/>
    <property type="match status" value="1"/>
</dbReference>
<feature type="repeat" description="TPR" evidence="3">
    <location>
        <begin position="180"/>
        <end position="213"/>
    </location>
</feature>
<evidence type="ECO:0000256" key="3">
    <source>
        <dbReference type="PROSITE-ProRule" id="PRU00339"/>
    </source>
</evidence>
<keyword evidence="2 3" id="KW-0802">TPR repeat</keyword>
<dbReference type="Pfam" id="PF13414">
    <property type="entry name" value="TPR_11"/>
    <property type="match status" value="1"/>
</dbReference>
<dbReference type="EMBL" id="JANBPT010000047">
    <property type="protein sequence ID" value="KAJ1929097.1"/>
    <property type="molecule type" value="Genomic_DNA"/>
</dbReference>
<gene>
    <name evidence="4" type="ORF">IWQ60_001457</name>
</gene>
<keyword evidence="5" id="KW-1185">Reference proteome</keyword>
<keyword evidence="1" id="KW-0677">Repeat</keyword>
<organism evidence="4 5">
    <name type="scientific">Tieghemiomyces parasiticus</name>
    <dbReference type="NCBI Taxonomy" id="78921"/>
    <lineage>
        <taxon>Eukaryota</taxon>
        <taxon>Fungi</taxon>
        <taxon>Fungi incertae sedis</taxon>
        <taxon>Zoopagomycota</taxon>
        <taxon>Kickxellomycotina</taxon>
        <taxon>Dimargaritomycetes</taxon>
        <taxon>Dimargaritales</taxon>
        <taxon>Dimargaritaceae</taxon>
        <taxon>Tieghemiomyces</taxon>
    </lineage>
</organism>
<accession>A0A9W8DYA3</accession>
<dbReference type="InterPro" id="IPR011990">
    <property type="entry name" value="TPR-like_helical_dom_sf"/>
</dbReference>
<dbReference type="PANTHER" id="PTHR44858:SF1">
    <property type="entry name" value="UDP-N-ACETYLGLUCOSAMINE--PEPTIDE N-ACETYLGLUCOSAMINYLTRANSFERASE SPINDLY-RELATED"/>
    <property type="match status" value="1"/>
</dbReference>